<accession>A0A7W7SSG4</accession>
<feature type="compositionally biased region" description="Basic and acidic residues" evidence="1">
    <location>
        <begin position="339"/>
        <end position="352"/>
    </location>
</feature>
<evidence type="ECO:0000313" key="4">
    <source>
        <dbReference type="Proteomes" id="UP000578819"/>
    </source>
</evidence>
<organism evidence="3 4">
    <name type="scientific">Micromonospora polyrhachis</name>
    <dbReference type="NCBI Taxonomy" id="1282883"/>
    <lineage>
        <taxon>Bacteria</taxon>
        <taxon>Bacillati</taxon>
        <taxon>Actinomycetota</taxon>
        <taxon>Actinomycetes</taxon>
        <taxon>Micromonosporales</taxon>
        <taxon>Micromonosporaceae</taxon>
        <taxon>Micromonospora</taxon>
    </lineage>
</organism>
<protein>
    <submittedName>
        <fullName evidence="3">Uncharacterized protein</fullName>
    </submittedName>
</protein>
<comment type="caution">
    <text evidence="3">The sequence shown here is derived from an EMBL/GenBank/DDBJ whole genome shotgun (WGS) entry which is preliminary data.</text>
</comment>
<feature type="region of interest" description="Disordered" evidence="1">
    <location>
        <begin position="116"/>
        <end position="140"/>
    </location>
</feature>
<gene>
    <name evidence="3" type="ORF">FHR38_003235</name>
</gene>
<sequence length="392" mass="40851">MPSPEAIEKSRRKPLLTMLFWAGVGLAPIAALLLLVADGNAVLRIAAVLAILTVVLIGLSIALRPSADALRDELEELVFDEIEELRGSLRKDIETAARATHKAFGEKLQVLYQSVEASRGPHDQVRPGRGEPLEAHGAAKPARVGHQAGSVAVPTQYGSAGAHNGAPGADVPGGLGGAVAGPSRTGRRAAASTDVPPARQHVPSAAVRPAEEASPAARQAAVGPHEPDTGNVYGGGNTYGGSTYGGRGQRHGTADDWSESPSRGRRAGGPDEGPWPDQRAEDRPSAAGPGAGRYGRDEDTPEEDGYWSSLRPGGQRSGGHRTVAEPSGPVGPRPPTWDGPDRDPLRSRRAGDDEAYGYPPLDDVPRAGGARRVEGGPGTDRSQGPPDDTRWR</sequence>
<feature type="region of interest" description="Disordered" evidence="1">
    <location>
        <begin position="155"/>
        <end position="392"/>
    </location>
</feature>
<feature type="compositionally biased region" description="Gly residues" evidence="1">
    <location>
        <begin position="232"/>
        <end position="247"/>
    </location>
</feature>
<keyword evidence="4" id="KW-1185">Reference proteome</keyword>
<evidence type="ECO:0000256" key="2">
    <source>
        <dbReference type="SAM" id="Phobius"/>
    </source>
</evidence>
<feature type="transmembrane region" description="Helical" evidence="2">
    <location>
        <begin position="42"/>
        <end position="63"/>
    </location>
</feature>
<proteinExistence type="predicted"/>
<keyword evidence="2" id="KW-0812">Transmembrane</keyword>
<feature type="compositionally biased region" description="Low complexity" evidence="1">
    <location>
        <begin position="204"/>
        <end position="222"/>
    </location>
</feature>
<reference evidence="3 4" key="1">
    <citation type="submission" date="2020-08" db="EMBL/GenBank/DDBJ databases">
        <title>Sequencing the genomes of 1000 actinobacteria strains.</title>
        <authorList>
            <person name="Klenk H.-P."/>
        </authorList>
    </citation>
    <scope>NUCLEOTIDE SEQUENCE [LARGE SCALE GENOMIC DNA]</scope>
    <source>
        <strain evidence="3 4">DSM 45886</strain>
    </source>
</reference>
<dbReference type="RefSeq" id="WP_184535418.1">
    <property type="nucleotide sequence ID" value="NZ_JACHJW010000001.1"/>
</dbReference>
<name>A0A7W7SSG4_9ACTN</name>
<dbReference type="AlphaFoldDB" id="A0A7W7SSG4"/>
<dbReference type="Proteomes" id="UP000578819">
    <property type="component" value="Unassembled WGS sequence"/>
</dbReference>
<keyword evidence="2" id="KW-1133">Transmembrane helix</keyword>
<evidence type="ECO:0000256" key="1">
    <source>
        <dbReference type="SAM" id="MobiDB-lite"/>
    </source>
</evidence>
<dbReference type="EMBL" id="JACHJW010000001">
    <property type="protein sequence ID" value="MBB4959502.1"/>
    <property type="molecule type" value="Genomic_DNA"/>
</dbReference>
<feature type="compositionally biased region" description="Basic and acidic residues" evidence="1">
    <location>
        <begin position="119"/>
        <end position="134"/>
    </location>
</feature>
<keyword evidence="2" id="KW-0472">Membrane</keyword>
<feature type="transmembrane region" description="Helical" evidence="2">
    <location>
        <begin position="15"/>
        <end position="36"/>
    </location>
</feature>
<evidence type="ECO:0000313" key="3">
    <source>
        <dbReference type="EMBL" id="MBB4959502.1"/>
    </source>
</evidence>